<dbReference type="InterPro" id="IPR050554">
    <property type="entry name" value="Met_Synthase/Corrinoid"/>
</dbReference>
<feature type="domain" description="B12-binding" evidence="3">
    <location>
        <begin position="66"/>
        <end position="194"/>
    </location>
</feature>
<evidence type="ECO:0000259" key="3">
    <source>
        <dbReference type="PROSITE" id="PS51332"/>
    </source>
</evidence>
<organism evidence="4 5">
    <name type="scientific">Candidatus Nitrobium versatile</name>
    <dbReference type="NCBI Taxonomy" id="2884831"/>
    <lineage>
        <taxon>Bacteria</taxon>
        <taxon>Pseudomonadati</taxon>
        <taxon>Nitrospirota</taxon>
        <taxon>Nitrospiria</taxon>
        <taxon>Nitrospirales</taxon>
        <taxon>Nitrospiraceae</taxon>
        <taxon>Candidatus Nitrobium</taxon>
    </lineage>
</organism>
<dbReference type="GO" id="GO:0046653">
    <property type="term" value="P:tetrahydrofolate metabolic process"/>
    <property type="evidence" value="ECO:0007669"/>
    <property type="project" value="TreeGrafter"/>
</dbReference>
<accession>A0A953M326</accession>
<evidence type="ECO:0000256" key="1">
    <source>
        <dbReference type="ARBA" id="ARBA00022723"/>
    </source>
</evidence>
<reference evidence="4" key="2">
    <citation type="submission" date="2021-08" db="EMBL/GenBank/DDBJ databases">
        <authorList>
            <person name="Dalcin Martins P."/>
        </authorList>
    </citation>
    <scope>NUCLEOTIDE SEQUENCE</scope>
    <source>
        <strain evidence="4">MAG_39</strain>
    </source>
</reference>
<dbReference type="AlphaFoldDB" id="A0A953M326"/>
<dbReference type="EMBL" id="JAIOIV010000132">
    <property type="protein sequence ID" value="MBZ0158018.1"/>
    <property type="molecule type" value="Genomic_DNA"/>
</dbReference>
<evidence type="ECO:0000256" key="2">
    <source>
        <dbReference type="ARBA" id="ARBA00023285"/>
    </source>
</evidence>
<comment type="caution">
    <text evidence="4">The sequence shown here is derived from an EMBL/GenBank/DDBJ whole genome shotgun (WGS) entry which is preliminary data.</text>
</comment>
<dbReference type="GO" id="GO:0005829">
    <property type="term" value="C:cytosol"/>
    <property type="evidence" value="ECO:0007669"/>
    <property type="project" value="TreeGrafter"/>
</dbReference>
<keyword evidence="1" id="KW-0479">Metal-binding</keyword>
<name>A0A953M326_9BACT</name>
<gene>
    <name evidence="4" type="ORF">K8I29_17615</name>
</gene>
<sequence length="194" mass="21170">MRKGLPVEDLIREGLTAALRSLDSKCTNEEFNLLEIMLAGRALMAIMDDVLGLYLPASPLVDTIPEKTIIVGTIRGDIHEFGKHIVRMLFKANGYRVIDLGKDVAPHDFVKEAVIEGAGYIGVSSLITLTIPSIREIKEILVKGGLQTIKVIAGGAAIQQATAKELNVDFVAKDPFDALRYLERASMNSTIPLR</sequence>
<dbReference type="Proteomes" id="UP000705867">
    <property type="component" value="Unassembled WGS sequence"/>
</dbReference>
<protein>
    <submittedName>
        <fullName evidence="4">Cobalamin-dependent protein</fullName>
    </submittedName>
</protein>
<keyword evidence="2" id="KW-0170">Cobalt</keyword>
<dbReference type="PANTHER" id="PTHR45833">
    <property type="entry name" value="METHIONINE SYNTHASE"/>
    <property type="match status" value="1"/>
</dbReference>
<dbReference type="GO" id="GO:0008705">
    <property type="term" value="F:methionine synthase activity"/>
    <property type="evidence" value="ECO:0007669"/>
    <property type="project" value="TreeGrafter"/>
</dbReference>
<dbReference type="Gene3D" id="3.40.50.280">
    <property type="entry name" value="Cobalamin-binding domain"/>
    <property type="match status" value="1"/>
</dbReference>
<evidence type="ECO:0000313" key="4">
    <source>
        <dbReference type="EMBL" id="MBZ0158018.1"/>
    </source>
</evidence>
<dbReference type="InterPro" id="IPR006158">
    <property type="entry name" value="Cobalamin-bd"/>
</dbReference>
<reference evidence="4" key="1">
    <citation type="journal article" date="2021" name="bioRxiv">
        <title>Unraveling nitrogen, sulfur and carbon metabolic pathways and microbial community transcriptional responses to substrate deprivation and toxicity stresses in a bioreactor mimicking anoxic brackish coastal sediment conditions.</title>
        <authorList>
            <person name="Martins P.D."/>
            <person name="Echeveste M.J."/>
            <person name="Arshad A."/>
            <person name="Kurth J."/>
            <person name="Ouboter H."/>
            <person name="Jetten M.S.M."/>
            <person name="Welte C.U."/>
        </authorList>
    </citation>
    <scope>NUCLEOTIDE SEQUENCE</scope>
    <source>
        <strain evidence="4">MAG_39</strain>
    </source>
</reference>
<dbReference type="GO" id="GO:0031419">
    <property type="term" value="F:cobalamin binding"/>
    <property type="evidence" value="ECO:0007669"/>
    <property type="project" value="InterPro"/>
</dbReference>
<proteinExistence type="predicted"/>
<evidence type="ECO:0000313" key="5">
    <source>
        <dbReference type="Proteomes" id="UP000705867"/>
    </source>
</evidence>
<dbReference type="Pfam" id="PF02310">
    <property type="entry name" value="B12-binding"/>
    <property type="match status" value="1"/>
</dbReference>
<dbReference type="PANTHER" id="PTHR45833:SF1">
    <property type="entry name" value="METHIONINE SYNTHASE"/>
    <property type="match status" value="1"/>
</dbReference>
<dbReference type="InterPro" id="IPR036724">
    <property type="entry name" value="Cobalamin-bd_sf"/>
</dbReference>
<dbReference type="SUPFAM" id="SSF52242">
    <property type="entry name" value="Cobalamin (vitamin B12)-binding domain"/>
    <property type="match status" value="1"/>
</dbReference>
<dbReference type="GO" id="GO:0050667">
    <property type="term" value="P:homocysteine metabolic process"/>
    <property type="evidence" value="ECO:0007669"/>
    <property type="project" value="TreeGrafter"/>
</dbReference>
<dbReference type="GO" id="GO:0046872">
    <property type="term" value="F:metal ion binding"/>
    <property type="evidence" value="ECO:0007669"/>
    <property type="project" value="UniProtKB-KW"/>
</dbReference>
<dbReference type="PROSITE" id="PS51332">
    <property type="entry name" value="B12_BINDING"/>
    <property type="match status" value="1"/>
</dbReference>